<dbReference type="Gene3D" id="2.60.40.10">
    <property type="entry name" value="Immunoglobulins"/>
    <property type="match status" value="1"/>
</dbReference>
<dbReference type="PANTHER" id="PTHR12147:SF26">
    <property type="entry name" value="PEPTIDASE M28 DOMAIN-CONTAINING PROTEIN"/>
    <property type="match status" value="1"/>
</dbReference>
<dbReference type="InterPro" id="IPR045175">
    <property type="entry name" value="M28_fam"/>
</dbReference>
<dbReference type="InterPro" id="IPR013783">
    <property type="entry name" value="Ig-like_fold"/>
</dbReference>
<evidence type="ECO:0000256" key="3">
    <source>
        <dbReference type="ARBA" id="ARBA00023049"/>
    </source>
</evidence>
<dbReference type="EMBL" id="QUOT01000001">
    <property type="protein sequence ID" value="REL32081.1"/>
    <property type="molecule type" value="Genomic_DNA"/>
</dbReference>
<gene>
    <name evidence="5" type="ORF">DXX94_15900</name>
</gene>
<protein>
    <submittedName>
        <fullName evidence="5">M20/M25/M40 family metallo-hydrolase</fullName>
    </submittedName>
</protein>
<feature type="domain" description="Fibronectin type-III" evidence="4">
    <location>
        <begin position="385"/>
        <end position="478"/>
    </location>
</feature>
<evidence type="ECO:0000313" key="6">
    <source>
        <dbReference type="Proteomes" id="UP000256899"/>
    </source>
</evidence>
<keyword evidence="2" id="KW-0964">Secreted</keyword>
<dbReference type="RefSeq" id="WP_116017394.1">
    <property type="nucleotide sequence ID" value="NZ_QUOT01000001.1"/>
</dbReference>
<dbReference type="GO" id="GO:0008235">
    <property type="term" value="F:metalloexopeptidase activity"/>
    <property type="evidence" value="ECO:0007669"/>
    <property type="project" value="InterPro"/>
</dbReference>
<dbReference type="Proteomes" id="UP000256899">
    <property type="component" value="Unassembled WGS sequence"/>
</dbReference>
<sequence length="480" mass="52833">MSLQLSPQAHVKLKRPSAIYTKSISLITSAICATFVSTAASAVQVPPSEQLVLRDIQKQISAERLKQDVTKLVSFGTRHTLSETKSDSRGIGAARRWIKTEFEKISAECGGCLEVVYQKRTFSGETRIPNPTEVVNVLAIQRGKTDPNRYIVMSGDIDSRVSDPLDFTSDSPGANDNATGVAGAIEAARVLSQYKFDGTIVYAALSGEEQGLFGGKIMADIAKQENWRVEAVINNDMIGNIEGINGVINNTTARVFSEGVRVVETPEEARLRRFTGGEVDSPSRNVARYIDKVADDYIPNLDVMMVYRLDRFRRGGHHRPFNEVGFPAVRIMETNEHYDRQHQDLRTENGREYGDVLAGVDFDFNAKLTSLNAVTMASMAWAPAPPANVQIKGAVQPSTTLSWQKPTGKMAENLAGYRIHWRLTTEPTWTKSQYVGDVSEFTLENIVIDNYFFGVSSVAKDGFESPVVFPGPAGSFGGYN</sequence>
<dbReference type="SMART" id="SM00060">
    <property type="entry name" value="FN3"/>
    <property type="match status" value="1"/>
</dbReference>
<dbReference type="InterPro" id="IPR003961">
    <property type="entry name" value="FN3_dom"/>
</dbReference>
<dbReference type="GO" id="GO:0005576">
    <property type="term" value="C:extracellular region"/>
    <property type="evidence" value="ECO:0007669"/>
    <property type="project" value="UniProtKB-SubCell"/>
</dbReference>
<accession>A0A3E0U508</accession>
<dbReference type="SUPFAM" id="SSF53187">
    <property type="entry name" value="Zn-dependent exopeptidases"/>
    <property type="match status" value="1"/>
</dbReference>
<evidence type="ECO:0000256" key="1">
    <source>
        <dbReference type="ARBA" id="ARBA00004613"/>
    </source>
</evidence>
<dbReference type="Gene3D" id="3.40.630.10">
    <property type="entry name" value="Zn peptidases"/>
    <property type="match status" value="1"/>
</dbReference>
<keyword evidence="6" id="KW-1185">Reference proteome</keyword>
<dbReference type="InterPro" id="IPR007484">
    <property type="entry name" value="Peptidase_M28"/>
</dbReference>
<comment type="caution">
    <text evidence="5">The sequence shown here is derived from an EMBL/GenBank/DDBJ whole genome shotgun (WGS) entry which is preliminary data.</text>
</comment>
<proteinExistence type="predicted"/>
<dbReference type="GO" id="GO:0006508">
    <property type="term" value="P:proteolysis"/>
    <property type="evidence" value="ECO:0007669"/>
    <property type="project" value="InterPro"/>
</dbReference>
<keyword evidence="5" id="KW-0378">Hydrolase</keyword>
<comment type="subcellular location">
    <subcellularLocation>
        <location evidence="1">Secreted</location>
    </subcellularLocation>
</comment>
<dbReference type="AlphaFoldDB" id="A0A3E0U508"/>
<organism evidence="5 6">
    <name type="scientific">Thalassotalea euphylliae</name>
    <dbReference type="NCBI Taxonomy" id="1655234"/>
    <lineage>
        <taxon>Bacteria</taxon>
        <taxon>Pseudomonadati</taxon>
        <taxon>Pseudomonadota</taxon>
        <taxon>Gammaproteobacteria</taxon>
        <taxon>Alteromonadales</taxon>
        <taxon>Colwelliaceae</taxon>
        <taxon>Thalassotalea</taxon>
    </lineage>
</organism>
<evidence type="ECO:0000259" key="4">
    <source>
        <dbReference type="PROSITE" id="PS50853"/>
    </source>
</evidence>
<reference evidence="6" key="1">
    <citation type="submission" date="2018-08" db="EMBL/GenBank/DDBJ databases">
        <title>Thalassotalea euphylliae genome.</title>
        <authorList>
            <person name="Summers S."/>
            <person name="Rice S.A."/>
            <person name="Freckelton M.L."/>
            <person name="Nedved B.T."/>
            <person name="Hadfield M.G."/>
        </authorList>
    </citation>
    <scope>NUCLEOTIDE SEQUENCE [LARGE SCALE GENOMIC DNA]</scope>
    <source>
        <strain evidence="6">H3</strain>
    </source>
</reference>
<keyword evidence="3" id="KW-0645">Protease</keyword>
<name>A0A3E0U508_9GAMM</name>
<dbReference type="InterPro" id="IPR036116">
    <property type="entry name" value="FN3_sf"/>
</dbReference>
<evidence type="ECO:0000313" key="5">
    <source>
        <dbReference type="EMBL" id="REL32081.1"/>
    </source>
</evidence>
<dbReference type="PANTHER" id="PTHR12147">
    <property type="entry name" value="METALLOPEPTIDASE M28 FAMILY MEMBER"/>
    <property type="match status" value="1"/>
</dbReference>
<evidence type="ECO:0000256" key="2">
    <source>
        <dbReference type="ARBA" id="ARBA00022525"/>
    </source>
</evidence>
<dbReference type="CDD" id="cd00063">
    <property type="entry name" value="FN3"/>
    <property type="match status" value="1"/>
</dbReference>
<dbReference type="Pfam" id="PF04389">
    <property type="entry name" value="Peptidase_M28"/>
    <property type="match status" value="1"/>
</dbReference>
<dbReference type="PROSITE" id="PS50853">
    <property type="entry name" value="FN3"/>
    <property type="match status" value="1"/>
</dbReference>
<keyword evidence="3" id="KW-0482">Metalloprotease</keyword>
<dbReference type="SUPFAM" id="SSF49265">
    <property type="entry name" value="Fibronectin type III"/>
    <property type="match status" value="1"/>
</dbReference>